<dbReference type="AlphaFoldDB" id="A0A0E3DE78"/>
<keyword evidence="6 17" id="KW-0679">Respiratory chain</keyword>
<dbReference type="InterPro" id="IPR003917">
    <property type="entry name" value="NADH_UbQ_OxRdtase_chain2"/>
</dbReference>
<feature type="transmembrane region" description="Helical" evidence="17">
    <location>
        <begin position="202"/>
        <end position="221"/>
    </location>
</feature>
<evidence type="ECO:0000256" key="13">
    <source>
        <dbReference type="ARBA" id="ARBA00023075"/>
    </source>
</evidence>
<name>A0A0E3DE78_9MOLL</name>
<keyword evidence="9 17" id="KW-1278">Translocase</keyword>
<dbReference type="PRINTS" id="PR01436">
    <property type="entry name" value="NADHDHGNASE2"/>
</dbReference>
<keyword evidence="14 17" id="KW-0496">Mitochondrion</keyword>
<dbReference type="GO" id="GO:0005743">
    <property type="term" value="C:mitochondrial inner membrane"/>
    <property type="evidence" value="ECO:0007669"/>
    <property type="project" value="UniProtKB-SubCell"/>
</dbReference>
<evidence type="ECO:0000256" key="3">
    <source>
        <dbReference type="ARBA" id="ARBA00012944"/>
    </source>
</evidence>
<feature type="domain" description="NADH:quinone oxidoreductase/Mrp antiporter transmembrane" evidence="18">
    <location>
        <begin position="24"/>
        <end position="289"/>
    </location>
</feature>
<keyword evidence="10 17" id="KW-0249">Electron transport</keyword>
<geneLocation type="mitochondrion" evidence="19"/>
<evidence type="ECO:0000256" key="9">
    <source>
        <dbReference type="ARBA" id="ARBA00022967"/>
    </source>
</evidence>
<dbReference type="EC" id="7.1.1.2" evidence="3 17"/>
<dbReference type="PANTHER" id="PTHR46552:SF1">
    <property type="entry name" value="NADH-UBIQUINONE OXIDOREDUCTASE CHAIN 2"/>
    <property type="match status" value="1"/>
</dbReference>
<dbReference type="GO" id="GO:0008137">
    <property type="term" value="F:NADH dehydrogenase (ubiquinone) activity"/>
    <property type="evidence" value="ECO:0007669"/>
    <property type="project" value="UniProtKB-EC"/>
</dbReference>
<gene>
    <name evidence="19" type="primary">nad2</name>
</gene>
<protein>
    <recommendedName>
        <fullName evidence="4 17">NADH-ubiquinone oxidoreductase chain 2</fullName>
        <ecNumber evidence="3 17">7.1.1.2</ecNumber>
    </recommendedName>
</protein>
<comment type="function">
    <text evidence="17">Core subunit of the mitochondrial membrane respiratory chain NADH dehydrogenase (Complex I) which catalyzes electron transfer from NADH through the respiratory chain, using ubiquinone as an electron acceptor. Essential for the catalytic activity and assembly of complex I.</text>
</comment>
<organism evidence="19">
    <name type="scientific">Nuttallina californica</name>
    <dbReference type="NCBI Taxonomy" id="413430"/>
    <lineage>
        <taxon>Eukaryota</taxon>
        <taxon>Metazoa</taxon>
        <taxon>Spiralia</taxon>
        <taxon>Lophotrochozoa</taxon>
        <taxon>Mollusca</taxon>
        <taxon>Polyplacophora</taxon>
        <taxon>Neoloricata</taxon>
        <taxon>Chitonida</taxon>
        <taxon>Acanthochitonina</taxon>
        <taxon>Tonicellidae</taxon>
        <taxon>Tonicellinae</taxon>
        <taxon>Nuttallina</taxon>
    </lineage>
</organism>
<comment type="subcellular location">
    <subcellularLocation>
        <location evidence="1 17">Mitochondrion inner membrane</location>
        <topology evidence="1 17">Multi-pass membrane protein</topology>
    </subcellularLocation>
</comment>
<keyword evidence="7 17" id="KW-0812">Transmembrane</keyword>
<feature type="transmembrane region" description="Helical" evidence="17">
    <location>
        <begin position="58"/>
        <end position="83"/>
    </location>
</feature>
<feature type="transmembrane region" description="Helical" evidence="17">
    <location>
        <begin position="28"/>
        <end position="46"/>
    </location>
</feature>
<dbReference type="InterPro" id="IPR001750">
    <property type="entry name" value="ND/Mrp_TM"/>
</dbReference>
<keyword evidence="15 17" id="KW-0472">Membrane</keyword>
<evidence type="ECO:0000256" key="4">
    <source>
        <dbReference type="ARBA" id="ARBA00021008"/>
    </source>
</evidence>
<dbReference type="PANTHER" id="PTHR46552">
    <property type="entry name" value="NADH-UBIQUINONE OXIDOREDUCTASE CHAIN 2"/>
    <property type="match status" value="1"/>
</dbReference>
<dbReference type="EMBL" id="KJ569362">
    <property type="protein sequence ID" value="AIA77077.1"/>
    <property type="molecule type" value="Genomic_DNA"/>
</dbReference>
<keyword evidence="5" id="KW-0813">Transport</keyword>
<comment type="catalytic activity">
    <reaction evidence="16 17">
        <text>a ubiquinone + NADH + 5 H(+)(in) = a ubiquinol + NAD(+) + 4 H(+)(out)</text>
        <dbReference type="Rhea" id="RHEA:29091"/>
        <dbReference type="Rhea" id="RHEA-COMP:9565"/>
        <dbReference type="Rhea" id="RHEA-COMP:9566"/>
        <dbReference type="ChEBI" id="CHEBI:15378"/>
        <dbReference type="ChEBI" id="CHEBI:16389"/>
        <dbReference type="ChEBI" id="CHEBI:17976"/>
        <dbReference type="ChEBI" id="CHEBI:57540"/>
        <dbReference type="ChEBI" id="CHEBI:57945"/>
        <dbReference type="EC" id="7.1.1.2"/>
    </reaction>
</comment>
<keyword evidence="13 17" id="KW-0830">Ubiquinone</keyword>
<proteinExistence type="inferred from homology"/>
<evidence type="ECO:0000256" key="10">
    <source>
        <dbReference type="ARBA" id="ARBA00022982"/>
    </source>
</evidence>
<feature type="transmembrane region" description="Helical" evidence="17">
    <location>
        <begin position="314"/>
        <end position="336"/>
    </location>
</feature>
<evidence type="ECO:0000256" key="12">
    <source>
        <dbReference type="ARBA" id="ARBA00023027"/>
    </source>
</evidence>
<feature type="transmembrane region" description="Helical" evidence="17">
    <location>
        <begin position="153"/>
        <end position="171"/>
    </location>
</feature>
<evidence type="ECO:0000256" key="7">
    <source>
        <dbReference type="ARBA" id="ARBA00022692"/>
    </source>
</evidence>
<evidence type="ECO:0000256" key="6">
    <source>
        <dbReference type="ARBA" id="ARBA00022660"/>
    </source>
</evidence>
<feature type="transmembrane region" description="Helical" evidence="17">
    <location>
        <begin position="242"/>
        <end position="265"/>
    </location>
</feature>
<evidence type="ECO:0000256" key="1">
    <source>
        <dbReference type="ARBA" id="ARBA00004448"/>
    </source>
</evidence>
<accession>A0A0E3DE78</accession>
<dbReference type="Pfam" id="PF00361">
    <property type="entry name" value="Proton_antipo_M"/>
    <property type="match status" value="1"/>
</dbReference>
<evidence type="ECO:0000256" key="8">
    <source>
        <dbReference type="ARBA" id="ARBA00022792"/>
    </source>
</evidence>
<evidence type="ECO:0000256" key="17">
    <source>
        <dbReference type="RuleBase" id="RU003403"/>
    </source>
</evidence>
<evidence type="ECO:0000256" key="11">
    <source>
        <dbReference type="ARBA" id="ARBA00022989"/>
    </source>
</evidence>
<evidence type="ECO:0000259" key="18">
    <source>
        <dbReference type="Pfam" id="PF00361"/>
    </source>
</evidence>
<dbReference type="InterPro" id="IPR050175">
    <property type="entry name" value="Complex_I_Subunit_2"/>
</dbReference>
<evidence type="ECO:0000256" key="2">
    <source>
        <dbReference type="ARBA" id="ARBA00007012"/>
    </source>
</evidence>
<evidence type="ECO:0000256" key="15">
    <source>
        <dbReference type="ARBA" id="ARBA00023136"/>
    </source>
</evidence>
<evidence type="ECO:0000256" key="16">
    <source>
        <dbReference type="ARBA" id="ARBA00049551"/>
    </source>
</evidence>
<feature type="transmembrane region" description="Helical" evidence="17">
    <location>
        <begin position="89"/>
        <end position="105"/>
    </location>
</feature>
<keyword evidence="12 17" id="KW-0520">NAD</keyword>
<reference evidence="19" key="1">
    <citation type="journal article" date="2015" name="J. Nat. Hist.">
        <title>Molecular phylogeny of Acanthochitonina (Mollusca: Polyplacophora: Chitonida): three new mitochondrial genomes, rearranged gene orders and systematics.</title>
        <authorList>
            <person name="Irisarri I."/>
            <person name="Eernisse D.J."/>
            <person name="Zardoya R."/>
        </authorList>
    </citation>
    <scope>NUCLEOTIDE SEQUENCE</scope>
</reference>
<sequence length="338" mass="38677">MLNFPYITMFLFLMITGTFFSLSSSHWFGVWMGLELNLMGIIPIMLQKGGSKETESAIKYFIIQASGSALFLFSIMLMSWSLLSWNLNFFHSYNISILLIFSLILKMGSAPLHFWVPGVMAGLSWFSNFLLLTWQKITPLLVITTFTQFSNNLLLFFIFFSSMIGGIGGINQTSLRNLIAYSSIAHTGWLLSAASTGLKICMLYFSIYALIILFMSSLLMKEEMKNMSNLSNVFSWDPSSRLYLILILFSLSGLPPFLGFFSKWFVIINLTNLSNLLIPFILIIGSLITLYYYLILSFSLLLSQPIFYMMKDTISYSMWKMISLNLIGLSMIFWFMTF</sequence>
<comment type="similarity">
    <text evidence="2 17">Belongs to the complex I subunit 2 family.</text>
</comment>
<feature type="transmembrane region" description="Helical" evidence="17">
    <location>
        <begin position="112"/>
        <end position="133"/>
    </location>
</feature>
<evidence type="ECO:0000313" key="19">
    <source>
        <dbReference type="EMBL" id="AIA77077.1"/>
    </source>
</evidence>
<evidence type="ECO:0000256" key="14">
    <source>
        <dbReference type="ARBA" id="ARBA00023128"/>
    </source>
</evidence>
<keyword evidence="8 17" id="KW-0999">Mitochondrion inner membrane</keyword>
<dbReference type="GO" id="GO:0006120">
    <property type="term" value="P:mitochondrial electron transport, NADH to ubiquinone"/>
    <property type="evidence" value="ECO:0007669"/>
    <property type="project" value="InterPro"/>
</dbReference>
<feature type="transmembrane region" description="Helical" evidence="17">
    <location>
        <begin position="5"/>
        <end position="22"/>
    </location>
</feature>
<keyword evidence="11 17" id="KW-1133">Transmembrane helix</keyword>
<feature type="transmembrane region" description="Helical" evidence="17">
    <location>
        <begin position="277"/>
        <end position="302"/>
    </location>
</feature>
<evidence type="ECO:0000256" key="5">
    <source>
        <dbReference type="ARBA" id="ARBA00022448"/>
    </source>
</evidence>